<name>A0A7L2VX29_9AVES</name>
<keyword evidence="2" id="KW-0175">Coiled coil</keyword>
<gene>
    <name evidence="4" type="primary">Fam167a_1</name>
    <name evidence="4" type="ORF">BRALEP_R07244</name>
</gene>
<keyword evidence="5" id="KW-1185">Reference proteome</keyword>
<reference evidence="4 5" key="1">
    <citation type="submission" date="2019-09" db="EMBL/GenBank/DDBJ databases">
        <title>Bird 10,000 Genomes (B10K) Project - Family phase.</title>
        <authorList>
            <person name="Zhang G."/>
        </authorList>
    </citation>
    <scope>NUCLEOTIDE SEQUENCE [LARGE SCALE GENOMIC DNA]</scope>
    <source>
        <strain evidence="4">B10K-DU-012-52</strain>
    </source>
</reference>
<evidence type="ECO:0000313" key="4">
    <source>
        <dbReference type="EMBL" id="NXS62445.1"/>
    </source>
</evidence>
<comment type="similarity">
    <text evidence="1">Belongs to the FAM167 (SEC) family.</text>
</comment>
<dbReference type="PANTHER" id="PTHR32289">
    <property type="entry name" value="PROTEIN FAM167A"/>
    <property type="match status" value="1"/>
</dbReference>
<protein>
    <submittedName>
        <fullName evidence="4">F167A protein</fullName>
    </submittedName>
</protein>
<feature type="non-terminal residue" evidence="4">
    <location>
        <position position="1"/>
    </location>
</feature>
<dbReference type="AlphaFoldDB" id="A0A7L2VX29"/>
<feature type="coiled-coil region" evidence="2">
    <location>
        <begin position="89"/>
        <end position="123"/>
    </location>
</feature>
<feature type="non-terminal residue" evidence="4">
    <location>
        <position position="190"/>
    </location>
</feature>
<organism evidence="4 5">
    <name type="scientific">Brachypteracias leptosomus</name>
    <name type="common">short-legged ground-roller</name>
    <dbReference type="NCBI Taxonomy" id="135165"/>
    <lineage>
        <taxon>Eukaryota</taxon>
        <taxon>Metazoa</taxon>
        <taxon>Chordata</taxon>
        <taxon>Craniata</taxon>
        <taxon>Vertebrata</taxon>
        <taxon>Euteleostomi</taxon>
        <taxon>Archelosauria</taxon>
        <taxon>Archosauria</taxon>
        <taxon>Dinosauria</taxon>
        <taxon>Saurischia</taxon>
        <taxon>Theropoda</taxon>
        <taxon>Coelurosauria</taxon>
        <taxon>Aves</taxon>
        <taxon>Neognathae</taxon>
        <taxon>Neoaves</taxon>
        <taxon>Telluraves</taxon>
        <taxon>Coraciimorphae</taxon>
        <taxon>Coraciiformes</taxon>
        <taxon>Brachypteraciidae</taxon>
        <taxon>Brachypteracias</taxon>
    </lineage>
</organism>
<evidence type="ECO:0000256" key="2">
    <source>
        <dbReference type="SAM" id="Coils"/>
    </source>
</evidence>
<feature type="compositionally biased region" description="Low complexity" evidence="3">
    <location>
        <begin position="64"/>
        <end position="78"/>
    </location>
</feature>
<feature type="region of interest" description="Disordered" evidence="3">
    <location>
        <begin position="58"/>
        <end position="86"/>
    </location>
</feature>
<dbReference type="OrthoDB" id="5965452at2759"/>
<accession>A0A7L2VX29</accession>
<dbReference type="InterPro" id="IPR051771">
    <property type="entry name" value="FAM167_domain"/>
</dbReference>
<sequence length="190" mass="21849">LWWVPMAFSQVKFKELGEEEPTWEEENLDSVKALTAKLKLQTRRPSYLEWEARVRGQPWRSRTPGGEAPGAEQGPGRPQGERDGGICGFTTMEEALEWLRMELQEMQAEDQRLAQQLMRLRGQLHRLKVEQACHQHKEMLDDATFGLEGCEEDSDLLCNIPPKAAFLLSMPLKHIGVTRMNINSRRFSLC</sequence>
<dbReference type="Proteomes" id="UP000520535">
    <property type="component" value="Unassembled WGS sequence"/>
</dbReference>
<dbReference type="InterPro" id="IPR024280">
    <property type="entry name" value="FAM167"/>
</dbReference>
<comment type="caution">
    <text evidence="4">The sequence shown here is derived from an EMBL/GenBank/DDBJ whole genome shotgun (WGS) entry which is preliminary data.</text>
</comment>
<proteinExistence type="inferred from homology"/>
<dbReference type="Pfam" id="PF11652">
    <property type="entry name" value="FAM167"/>
    <property type="match status" value="1"/>
</dbReference>
<evidence type="ECO:0000256" key="1">
    <source>
        <dbReference type="ARBA" id="ARBA00005489"/>
    </source>
</evidence>
<evidence type="ECO:0000313" key="5">
    <source>
        <dbReference type="Proteomes" id="UP000520535"/>
    </source>
</evidence>
<dbReference type="EMBL" id="VYZX01029359">
    <property type="protein sequence ID" value="NXS62445.1"/>
    <property type="molecule type" value="Genomic_DNA"/>
</dbReference>
<dbReference type="PANTHER" id="PTHR32289:SF4">
    <property type="entry name" value="PROTEIN FAM167B"/>
    <property type="match status" value="1"/>
</dbReference>
<evidence type="ECO:0000256" key="3">
    <source>
        <dbReference type="SAM" id="MobiDB-lite"/>
    </source>
</evidence>